<dbReference type="AlphaFoldDB" id="A0A381YKN0"/>
<evidence type="ECO:0000256" key="1">
    <source>
        <dbReference type="SAM" id="MobiDB-lite"/>
    </source>
</evidence>
<reference evidence="2" key="1">
    <citation type="submission" date="2018-05" db="EMBL/GenBank/DDBJ databases">
        <authorList>
            <person name="Lanie J.A."/>
            <person name="Ng W.-L."/>
            <person name="Kazmierczak K.M."/>
            <person name="Andrzejewski T.M."/>
            <person name="Davidsen T.M."/>
            <person name="Wayne K.J."/>
            <person name="Tettelin H."/>
            <person name="Glass J.I."/>
            <person name="Rusch D."/>
            <person name="Podicherti R."/>
            <person name="Tsui H.-C.T."/>
            <person name="Winkler M.E."/>
        </authorList>
    </citation>
    <scope>NUCLEOTIDE SEQUENCE</scope>
</reference>
<feature type="compositionally biased region" description="Basic residues" evidence="1">
    <location>
        <begin position="1"/>
        <end position="11"/>
    </location>
</feature>
<dbReference type="EMBL" id="UINC01018463">
    <property type="protein sequence ID" value="SVA77575.1"/>
    <property type="molecule type" value="Genomic_DNA"/>
</dbReference>
<protein>
    <submittedName>
        <fullName evidence="2">Uncharacterized protein</fullName>
    </submittedName>
</protein>
<proteinExistence type="predicted"/>
<accession>A0A381YKN0</accession>
<name>A0A381YKN0_9ZZZZ</name>
<dbReference type="Pfam" id="PF23876">
    <property type="entry name" value="DUF7230"/>
    <property type="match status" value="1"/>
</dbReference>
<organism evidence="2">
    <name type="scientific">marine metagenome</name>
    <dbReference type="NCBI Taxonomy" id="408172"/>
    <lineage>
        <taxon>unclassified sequences</taxon>
        <taxon>metagenomes</taxon>
        <taxon>ecological metagenomes</taxon>
    </lineage>
</organism>
<evidence type="ECO:0000313" key="2">
    <source>
        <dbReference type="EMBL" id="SVA77575.1"/>
    </source>
</evidence>
<feature type="region of interest" description="Disordered" evidence="1">
    <location>
        <begin position="1"/>
        <end position="46"/>
    </location>
</feature>
<dbReference type="InterPro" id="IPR055654">
    <property type="entry name" value="DUF7230"/>
</dbReference>
<gene>
    <name evidence="2" type="ORF">METZ01_LOCUS130429</name>
</gene>
<feature type="compositionally biased region" description="Basic residues" evidence="1">
    <location>
        <begin position="18"/>
        <end position="38"/>
    </location>
</feature>
<sequence length="46" mass="5459">MAAKKKPRSKPRNPVARHAPRFNKPARHRLRTGYRRKPRDNDPLSE</sequence>